<protein>
    <submittedName>
        <fullName evidence="1">Uncharacterized protein</fullName>
    </submittedName>
</protein>
<evidence type="ECO:0000313" key="1">
    <source>
        <dbReference type="EMBL" id="CDW34183.1"/>
    </source>
</evidence>
<reference evidence="1" key="1">
    <citation type="submission" date="2014-05" db="EMBL/GenBank/DDBJ databases">
        <authorList>
            <person name="Chronopoulou M."/>
        </authorList>
    </citation>
    <scope>NUCLEOTIDE SEQUENCE</scope>
    <source>
        <tissue evidence="1">Whole organism</tissue>
    </source>
</reference>
<name>A0A0K2U7F6_LEPSM</name>
<organism evidence="1">
    <name type="scientific">Lepeophtheirus salmonis</name>
    <name type="common">Salmon louse</name>
    <name type="synonym">Caligus salmonis</name>
    <dbReference type="NCBI Taxonomy" id="72036"/>
    <lineage>
        <taxon>Eukaryota</taxon>
        <taxon>Metazoa</taxon>
        <taxon>Ecdysozoa</taxon>
        <taxon>Arthropoda</taxon>
        <taxon>Crustacea</taxon>
        <taxon>Multicrustacea</taxon>
        <taxon>Hexanauplia</taxon>
        <taxon>Copepoda</taxon>
        <taxon>Siphonostomatoida</taxon>
        <taxon>Caligidae</taxon>
        <taxon>Lepeophtheirus</taxon>
    </lineage>
</organism>
<dbReference type="EMBL" id="HACA01016822">
    <property type="protein sequence ID" value="CDW34183.1"/>
    <property type="molecule type" value="Transcribed_RNA"/>
</dbReference>
<accession>A0A0K2U7F6</accession>
<proteinExistence type="predicted"/>
<sequence>MGSESVKDRLFLHYR</sequence>